<evidence type="ECO:0000313" key="2">
    <source>
        <dbReference type="Proteomes" id="UP000247810"/>
    </source>
</evidence>
<name>A0A319CZU4_9EURO</name>
<gene>
    <name evidence="1" type="ORF">BO71DRAFT_74920</name>
</gene>
<accession>A0A319CZU4</accession>
<sequence length="161" mass="17428">MIVNGDPVRRASTGRLPLCTHGWLEKQQAVAQGNHGCAFTATASGPGSGSPASCARSLPWLLPAPGGHGGVTGPVTPHRPTRIIITPVERGADLPRWEGFQTDLDCLLFCYSYLDTTLYSLLSTLYLSTPPPLLLLLSHSPASFKYGQHQSWYSLIIQYTH</sequence>
<dbReference type="Proteomes" id="UP000247810">
    <property type="component" value="Unassembled WGS sequence"/>
</dbReference>
<organism evidence="1 2">
    <name type="scientific">Aspergillus ellipticus CBS 707.79</name>
    <dbReference type="NCBI Taxonomy" id="1448320"/>
    <lineage>
        <taxon>Eukaryota</taxon>
        <taxon>Fungi</taxon>
        <taxon>Dikarya</taxon>
        <taxon>Ascomycota</taxon>
        <taxon>Pezizomycotina</taxon>
        <taxon>Eurotiomycetes</taxon>
        <taxon>Eurotiomycetidae</taxon>
        <taxon>Eurotiales</taxon>
        <taxon>Aspergillaceae</taxon>
        <taxon>Aspergillus</taxon>
        <taxon>Aspergillus subgen. Circumdati</taxon>
    </lineage>
</organism>
<evidence type="ECO:0000313" key="1">
    <source>
        <dbReference type="EMBL" id="PYH90480.1"/>
    </source>
</evidence>
<proteinExistence type="predicted"/>
<dbReference type="EMBL" id="KZ825981">
    <property type="protein sequence ID" value="PYH90480.1"/>
    <property type="molecule type" value="Genomic_DNA"/>
</dbReference>
<dbReference type="AlphaFoldDB" id="A0A319CZU4"/>
<reference evidence="1 2" key="1">
    <citation type="submission" date="2018-02" db="EMBL/GenBank/DDBJ databases">
        <title>The genomes of Aspergillus section Nigri reveals drivers in fungal speciation.</title>
        <authorList>
            <consortium name="DOE Joint Genome Institute"/>
            <person name="Vesth T.C."/>
            <person name="Nybo J."/>
            <person name="Theobald S."/>
            <person name="Brandl J."/>
            <person name="Frisvad J.C."/>
            <person name="Nielsen K.F."/>
            <person name="Lyhne E.K."/>
            <person name="Kogle M.E."/>
            <person name="Kuo A."/>
            <person name="Riley R."/>
            <person name="Clum A."/>
            <person name="Nolan M."/>
            <person name="Lipzen A."/>
            <person name="Salamov A."/>
            <person name="Henrissat B."/>
            <person name="Wiebenga A."/>
            <person name="De vries R.P."/>
            <person name="Grigoriev I.V."/>
            <person name="Mortensen U.H."/>
            <person name="Andersen M.R."/>
            <person name="Baker S.E."/>
        </authorList>
    </citation>
    <scope>NUCLEOTIDE SEQUENCE [LARGE SCALE GENOMIC DNA]</scope>
    <source>
        <strain evidence="1 2">CBS 707.79</strain>
    </source>
</reference>
<keyword evidence="2" id="KW-1185">Reference proteome</keyword>
<protein>
    <submittedName>
        <fullName evidence="1">Uncharacterized protein</fullName>
    </submittedName>
</protein>
<dbReference type="VEuPathDB" id="FungiDB:BO71DRAFT_74920"/>